<gene>
    <name evidence="3" type="ORF">C791_5500</name>
</gene>
<organism evidence="3 4">
    <name type="scientific">Amycolatopsis azurea DSM 43854</name>
    <dbReference type="NCBI Taxonomy" id="1238180"/>
    <lineage>
        <taxon>Bacteria</taxon>
        <taxon>Bacillati</taxon>
        <taxon>Actinomycetota</taxon>
        <taxon>Actinomycetes</taxon>
        <taxon>Pseudonocardiales</taxon>
        <taxon>Pseudonocardiaceae</taxon>
        <taxon>Amycolatopsis</taxon>
    </lineage>
</organism>
<evidence type="ECO:0000256" key="1">
    <source>
        <dbReference type="SAM" id="MobiDB-lite"/>
    </source>
</evidence>
<feature type="domain" description="DUF397" evidence="2">
    <location>
        <begin position="2"/>
        <end position="38"/>
    </location>
</feature>
<feature type="compositionally biased region" description="Polar residues" evidence="1">
    <location>
        <begin position="21"/>
        <end position="36"/>
    </location>
</feature>
<dbReference type="AlphaFoldDB" id="M2PKE2"/>
<sequence length="43" mass="5030">MEVRILHESVLLRDSKDRAENQPTFEFSPKSWNSFLSHLGETP</sequence>
<proteinExistence type="predicted"/>
<evidence type="ECO:0000313" key="4">
    <source>
        <dbReference type="Proteomes" id="UP000014137"/>
    </source>
</evidence>
<dbReference type="InterPro" id="IPR007278">
    <property type="entry name" value="DUF397"/>
</dbReference>
<name>M2PKE2_9PSEU</name>
<dbReference type="PATRIC" id="fig|1238180.3.peg.5416"/>
<feature type="region of interest" description="Disordered" evidence="1">
    <location>
        <begin position="18"/>
        <end position="43"/>
    </location>
</feature>
<dbReference type="Proteomes" id="UP000014137">
    <property type="component" value="Unassembled WGS sequence"/>
</dbReference>
<dbReference type="EMBL" id="ANMG01000053">
    <property type="protein sequence ID" value="EMD24918.1"/>
    <property type="molecule type" value="Genomic_DNA"/>
</dbReference>
<protein>
    <recommendedName>
        <fullName evidence="2">DUF397 domain-containing protein</fullName>
    </recommendedName>
</protein>
<dbReference type="Pfam" id="PF04149">
    <property type="entry name" value="DUF397"/>
    <property type="match status" value="1"/>
</dbReference>
<evidence type="ECO:0000313" key="3">
    <source>
        <dbReference type="EMBL" id="EMD24918.1"/>
    </source>
</evidence>
<accession>M2PKE2</accession>
<evidence type="ECO:0000259" key="2">
    <source>
        <dbReference type="Pfam" id="PF04149"/>
    </source>
</evidence>
<reference evidence="3 4" key="1">
    <citation type="submission" date="2012-10" db="EMBL/GenBank/DDBJ databases">
        <title>Genome assembly of Amycolatopsis azurea DSM 43854.</title>
        <authorList>
            <person name="Khatri I."/>
            <person name="Kaur I."/>
            <person name="Subramanian S."/>
            <person name="Mayilraj S."/>
        </authorList>
    </citation>
    <scope>NUCLEOTIDE SEQUENCE [LARGE SCALE GENOMIC DNA]</scope>
    <source>
        <strain evidence="3 4">DSM 43854</strain>
    </source>
</reference>
<comment type="caution">
    <text evidence="3">The sequence shown here is derived from an EMBL/GenBank/DDBJ whole genome shotgun (WGS) entry which is preliminary data.</text>
</comment>